<dbReference type="AlphaFoldDB" id="A0A8J8GNJ5"/>
<keyword evidence="9 13" id="KW-0460">Magnesium</keyword>
<evidence type="ECO:0000259" key="16">
    <source>
        <dbReference type="Pfam" id="PF02775"/>
    </source>
</evidence>
<dbReference type="GO" id="GO:0005948">
    <property type="term" value="C:acetolactate synthase complex"/>
    <property type="evidence" value="ECO:0007669"/>
    <property type="project" value="TreeGrafter"/>
</dbReference>
<keyword evidence="8" id="KW-0274">FAD</keyword>
<comment type="similarity">
    <text evidence="3 13">Belongs to the TPP enzyme family.</text>
</comment>
<evidence type="ECO:0000256" key="5">
    <source>
        <dbReference type="ARBA" id="ARBA00022630"/>
    </source>
</evidence>
<dbReference type="InterPro" id="IPR029035">
    <property type="entry name" value="DHS-like_NAD/FAD-binding_dom"/>
</dbReference>
<keyword evidence="11 13" id="KW-0100">Branched-chain amino acid biosynthesis</keyword>
<dbReference type="EMBL" id="JABUQZ010000001">
    <property type="protein sequence ID" value="NUC71059.1"/>
    <property type="molecule type" value="Genomic_DNA"/>
</dbReference>
<dbReference type="GO" id="GO:0003677">
    <property type="term" value="F:DNA binding"/>
    <property type="evidence" value="ECO:0007669"/>
    <property type="project" value="UniProtKB-KW"/>
</dbReference>
<feature type="domain" description="Thiamine pyrophosphate enzyme central" evidence="15">
    <location>
        <begin position="234"/>
        <end position="369"/>
    </location>
</feature>
<dbReference type="Gene3D" id="3.40.50.970">
    <property type="match status" value="2"/>
</dbReference>
<evidence type="ECO:0000256" key="2">
    <source>
        <dbReference type="ARBA" id="ARBA00005025"/>
    </source>
</evidence>
<evidence type="ECO:0000313" key="21">
    <source>
        <dbReference type="Proteomes" id="UP001016761"/>
    </source>
</evidence>
<evidence type="ECO:0000256" key="8">
    <source>
        <dbReference type="ARBA" id="ARBA00022827"/>
    </source>
</evidence>
<dbReference type="InterPro" id="IPR012846">
    <property type="entry name" value="Acetolactate_synth_lsu"/>
</dbReference>
<dbReference type="InterPro" id="IPR045229">
    <property type="entry name" value="TPP_enz"/>
</dbReference>
<keyword evidence="7 13" id="KW-0479">Metal-binding</keyword>
<dbReference type="SUPFAM" id="SSF52467">
    <property type="entry name" value="DHS-like NAD/FAD-binding domain"/>
    <property type="match status" value="1"/>
</dbReference>
<evidence type="ECO:0000256" key="1">
    <source>
        <dbReference type="ARBA" id="ARBA00004974"/>
    </source>
</evidence>
<feature type="compositionally biased region" description="Acidic residues" evidence="14">
    <location>
        <begin position="11"/>
        <end position="21"/>
    </location>
</feature>
<evidence type="ECO:0000256" key="6">
    <source>
        <dbReference type="ARBA" id="ARBA00022679"/>
    </source>
</evidence>
<gene>
    <name evidence="18" type="primary">ilvB</name>
    <name evidence="18" type="ORF">HT576_18655</name>
    <name evidence="19" type="ORF">HTZ84_01815</name>
</gene>
<dbReference type="EMBL" id="JABURA010000001">
    <property type="protein sequence ID" value="NUB93031.1"/>
    <property type="molecule type" value="Genomic_DNA"/>
</dbReference>
<dbReference type="RefSeq" id="WP_174679116.1">
    <property type="nucleotide sequence ID" value="NZ_JABUQZ010000001.1"/>
</dbReference>
<proteinExistence type="inferred from homology"/>
<dbReference type="FunFam" id="3.40.50.970:FF:000007">
    <property type="entry name" value="Acetolactate synthase"/>
    <property type="match status" value="1"/>
</dbReference>
<dbReference type="GO" id="GO:0044272">
    <property type="term" value="P:sulfur compound biosynthetic process"/>
    <property type="evidence" value="ECO:0007669"/>
    <property type="project" value="UniProtKB-ARBA"/>
</dbReference>
<dbReference type="InterPro" id="IPR029061">
    <property type="entry name" value="THDP-binding"/>
</dbReference>
<dbReference type="Proteomes" id="UP000728647">
    <property type="component" value="Unassembled WGS sequence"/>
</dbReference>
<comment type="pathway">
    <text evidence="1 13">Amino-acid biosynthesis; L-isoleucine biosynthesis; L-isoleucine from 2-oxobutanoate: step 1/4.</text>
</comment>
<dbReference type="PANTHER" id="PTHR18968:SF13">
    <property type="entry name" value="ACETOLACTATE SYNTHASE CATALYTIC SUBUNIT, MITOCHONDRIAL"/>
    <property type="match status" value="1"/>
</dbReference>
<dbReference type="GO" id="GO:0000287">
    <property type="term" value="F:magnesium ion binding"/>
    <property type="evidence" value="ECO:0007669"/>
    <property type="project" value="UniProtKB-UniRule"/>
</dbReference>
<dbReference type="Pfam" id="PF02775">
    <property type="entry name" value="TPP_enzyme_C"/>
    <property type="match status" value="1"/>
</dbReference>
<feature type="region of interest" description="Disordered" evidence="14">
    <location>
        <begin position="191"/>
        <end position="219"/>
    </location>
</feature>
<feature type="region of interest" description="Disordered" evidence="14">
    <location>
        <begin position="1"/>
        <end position="45"/>
    </location>
</feature>
<dbReference type="CDD" id="cd02015">
    <property type="entry name" value="TPP_AHAS"/>
    <property type="match status" value="1"/>
</dbReference>
<dbReference type="Proteomes" id="UP001016761">
    <property type="component" value="Unassembled WGS sequence"/>
</dbReference>
<dbReference type="CDD" id="cd07035">
    <property type="entry name" value="TPP_PYR_POX_like"/>
    <property type="match status" value="1"/>
</dbReference>
<dbReference type="OrthoDB" id="6837at2157"/>
<dbReference type="FunFam" id="3.40.50.970:FF:000016">
    <property type="entry name" value="Acetolactate synthase"/>
    <property type="match status" value="1"/>
</dbReference>
<organism evidence="18 20">
    <name type="scientific">Haloterrigena gelatinilytica</name>
    <dbReference type="NCBI Taxonomy" id="2741724"/>
    <lineage>
        <taxon>Archaea</taxon>
        <taxon>Methanobacteriati</taxon>
        <taxon>Methanobacteriota</taxon>
        <taxon>Stenosarchaea group</taxon>
        <taxon>Halobacteria</taxon>
        <taxon>Halobacteriales</taxon>
        <taxon>Natrialbaceae</taxon>
        <taxon>Haloterrigena</taxon>
    </lineage>
</organism>
<dbReference type="PANTHER" id="PTHR18968">
    <property type="entry name" value="THIAMINE PYROPHOSPHATE ENZYMES"/>
    <property type="match status" value="1"/>
</dbReference>
<feature type="region of interest" description="Disordered" evidence="14">
    <location>
        <begin position="156"/>
        <end position="178"/>
    </location>
</feature>
<evidence type="ECO:0000259" key="17">
    <source>
        <dbReference type="Pfam" id="PF02776"/>
    </source>
</evidence>
<feature type="domain" description="Thiamine pyrophosphate enzyme TPP-binding" evidence="16">
    <location>
        <begin position="427"/>
        <end position="576"/>
    </location>
</feature>
<comment type="cofactor">
    <cofactor evidence="13">
        <name>thiamine diphosphate</name>
        <dbReference type="ChEBI" id="CHEBI:58937"/>
    </cofactor>
    <text evidence="13">Binds 1 thiamine pyrophosphate per subunit.</text>
</comment>
<evidence type="ECO:0000256" key="9">
    <source>
        <dbReference type="ARBA" id="ARBA00022842"/>
    </source>
</evidence>
<comment type="catalytic activity">
    <reaction evidence="12 13">
        <text>2 pyruvate + H(+) = (2S)-2-acetolactate + CO2</text>
        <dbReference type="Rhea" id="RHEA:25249"/>
        <dbReference type="ChEBI" id="CHEBI:15361"/>
        <dbReference type="ChEBI" id="CHEBI:15378"/>
        <dbReference type="ChEBI" id="CHEBI:16526"/>
        <dbReference type="ChEBI" id="CHEBI:58476"/>
        <dbReference type="EC" id="2.2.1.6"/>
    </reaction>
</comment>
<dbReference type="InterPro" id="IPR011766">
    <property type="entry name" value="TPP_enzyme_TPP-bd"/>
</dbReference>
<evidence type="ECO:0000256" key="13">
    <source>
        <dbReference type="RuleBase" id="RU003591"/>
    </source>
</evidence>
<dbReference type="GO" id="GO:0030976">
    <property type="term" value="F:thiamine pyrophosphate binding"/>
    <property type="evidence" value="ECO:0007669"/>
    <property type="project" value="UniProtKB-UniRule"/>
</dbReference>
<evidence type="ECO:0000256" key="3">
    <source>
        <dbReference type="ARBA" id="ARBA00007812"/>
    </source>
</evidence>
<dbReference type="FunFam" id="3.40.50.1220:FF:000008">
    <property type="entry name" value="Acetolactate synthase"/>
    <property type="match status" value="1"/>
</dbReference>
<keyword evidence="5" id="KW-0285">Flavoprotein</keyword>
<evidence type="ECO:0000256" key="10">
    <source>
        <dbReference type="ARBA" id="ARBA00023052"/>
    </source>
</evidence>
<evidence type="ECO:0000313" key="19">
    <source>
        <dbReference type="EMBL" id="NUC71059.1"/>
    </source>
</evidence>
<dbReference type="InterPro" id="IPR012000">
    <property type="entry name" value="Thiamin_PyroP_enz_cen_dom"/>
</dbReference>
<keyword evidence="6 13" id="KW-0808">Transferase</keyword>
<dbReference type="UniPathway" id="UPA00049">
    <property type="reaction ID" value="UER00059"/>
</dbReference>
<dbReference type="Pfam" id="PF02776">
    <property type="entry name" value="TPP_enzyme_N"/>
    <property type="match status" value="1"/>
</dbReference>
<evidence type="ECO:0000256" key="4">
    <source>
        <dbReference type="ARBA" id="ARBA00022605"/>
    </source>
</evidence>
<accession>A0A8J8GNJ5</accession>
<evidence type="ECO:0000256" key="12">
    <source>
        <dbReference type="ARBA" id="ARBA00048670"/>
    </source>
</evidence>
<dbReference type="InterPro" id="IPR012001">
    <property type="entry name" value="Thiamin_PyroP_enz_TPP-bd_dom"/>
</dbReference>
<dbReference type="GO" id="GO:0009099">
    <property type="term" value="P:L-valine biosynthetic process"/>
    <property type="evidence" value="ECO:0007669"/>
    <property type="project" value="UniProtKB-UniPathway"/>
</dbReference>
<dbReference type="NCBIfam" id="TIGR00118">
    <property type="entry name" value="acolac_lg"/>
    <property type="match status" value="1"/>
</dbReference>
<sequence>MSERAAKVTPADEEEQDDDQITDSAAPDAAQEIDAESETTPAPVTSGAEAVVRALENAGVEHAFGVQGGAIMPVYDALYDSDIYHVTMAHEQGAAHAADAYGIVSGKPGICLATSGPGATNLVTGLADADMDSDPMVALTGQVPTELVGNDAFQETDTTGVTTPVTKDNTFSSDSDTVGSDVSEAFALAGEGRPGPTLVDLPKDVTNGETDREPDAPSVPETYEVQERADEEIVAAAAERIENSNKPVMLLGGGVIKGEASEACREFAVEHEIPVITTMPGIGAFPEDHELSLEMAGMHGTGYANMAITHCDTLIGIGTRFDDRLTGGIETFAPDAELIHVDIDPAEISKNIHADYPLIGDAATVVEQLTAAVDESPEATKWRAQCQQWKSDYSMAYDAPEDEPLQPEFVVEALDEATDDDTIVTTGVGQHQMWACQYWTYTEPRTWVSSHGLGTMGYGLPAAIGARIAADDDQDVVCFDGDGSFLMTLQGLSVAVRENLDITVAVLNNEYIGMVRQWQDAFFEGRHSASDYHWMPEFDKLAEAFGAAGFRIDDYDEVADTIEEALSYDGPSVIDVHIDPEANVFPMVPSGGDNGQFALTEDQL</sequence>
<evidence type="ECO:0000313" key="20">
    <source>
        <dbReference type="Proteomes" id="UP000728647"/>
    </source>
</evidence>
<evidence type="ECO:0000259" key="15">
    <source>
        <dbReference type="Pfam" id="PF00205"/>
    </source>
</evidence>
<feature type="domain" description="Thiamine pyrophosphate enzyme N-terminal TPP-binding" evidence="17">
    <location>
        <begin position="46"/>
        <end position="159"/>
    </location>
</feature>
<keyword evidence="21" id="KW-1185">Reference proteome</keyword>
<reference evidence="18 21" key="1">
    <citation type="submission" date="2020-06" db="EMBL/GenBank/DDBJ databases">
        <title>Haloterrigena sp. nov., an extremely halophilic archaeon isolated from a saline sediment.</title>
        <authorList>
            <person name="Liu B.-B."/>
        </authorList>
    </citation>
    <scope>NUCLEOTIDE SEQUENCE</scope>
    <source>
        <strain evidence="18">SYSU A121-1</strain>
        <strain evidence="19 21">SYSU A558-1</strain>
    </source>
</reference>
<evidence type="ECO:0000256" key="11">
    <source>
        <dbReference type="ARBA" id="ARBA00023304"/>
    </source>
</evidence>
<keyword evidence="10 13" id="KW-0786">Thiamine pyrophosphate</keyword>
<dbReference type="GO" id="GO:0003984">
    <property type="term" value="F:acetolactate synthase activity"/>
    <property type="evidence" value="ECO:0007669"/>
    <property type="project" value="UniProtKB-EC"/>
</dbReference>
<comment type="caution">
    <text evidence="18">The sequence shown here is derived from an EMBL/GenBank/DDBJ whole genome shotgun (WGS) entry which is preliminary data.</text>
</comment>
<evidence type="ECO:0000256" key="7">
    <source>
        <dbReference type="ARBA" id="ARBA00022723"/>
    </source>
</evidence>
<keyword evidence="19" id="KW-0238">DNA-binding</keyword>
<dbReference type="GO" id="GO:0009097">
    <property type="term" value="P:isoleucine biosynthetic process"/>
    <property type="evidence" value="ECO:0007669"/>
    <property type="project" value="UniProtKB-UniPathway"/>
</dbReference>
<evidence type="ECO:0000256" key="14">
    <source>
        <dbReference type="SAM" id="MobiDB-lite"/>
    </source>
</evidence>
<comment type="cofactor">
    <cofactor evidence="13">
        <name>Mg(2+)</name>
        <dbReference type="ChEBI" id="CHEBI:18420"/>
    </cofactor>
    <text evidence="13">Binds 1 Mg(2+) ion per subunit.</text>
</comment>
<dbReference type="Gene3D" id="3.40.50.1220">
    <property type="entry name" value="TPP-binding domain"/>
    <property type="match status" value="1"/>
</dbReference>
<dbReference type="UniPathway" id="UPA00047">
    <property type="reaction ID" value="UER00055"/>
</dbReference>
<dbReference type="InterPro" id="IPR039368">
    <property type="entry name" value="AHAS_TPP"/>
</dbReference>
<dbReference type="SUPFAM" id="SSF52518">
    <property type="entry name" value="Thiamin diphosphate-binding fold (THDP-binding)"/>
    <property type="match status" value="2"/>
</dbReference>
<comment type="pathway">
    <text evidence="2 13">Amino-acid biosynthesis; L-valine biosynthesis; L-valine from pyruvate: step 1/4.</text>
</comment>
<protein>
    <recommendedName>
        <fullName evidence="13">Acetolactate synthase</fullName>
        <ecNumber evidence="13">2.2.1.6</ecNumber>
    </recommendedName>
</protein>
<name>A0A8J8GNJ5_9EURY</name>
<dbReference type="EC" id="2.2.1.6" evidence="13"/>
<evidence type="ECO:0000313" key="18">
    <source>
        <dbReference type="EMBL" id="NUB93031.1"/>
    </source>
</evidence>
<keyword evidence="4 13" id="KW-0028">Amino-acid biosynthesis</keyword>
<dbReference type="GO" id="GO:0050660">
    <property type="term" value="F:flavin adenine dinucleotide binding"/>
    <property type="evidence" value="ECO:0007669"/>
    <property type="project" value="InterPro"/>
</dbReference>
<dbReference type="Pfam" id="PF00205">
    <property type="entry name" value="TPP_enzyme_M"/>
    <property type="match status" value="1"/>
</dbReference>